<protein>
    <submittedName>
        <fullName evidence="1">Oligosaccharide translocation protein rft1</fullName>
    </submittedName>
</protein>
<dbReference type="EMBL" id="JANBPG010001666">
    <property type="protein sequence ID" value="KAJ1888830.1"/>
    <property type="molecule type" value="Genomic_DNA"/>
</dbReference>
<evidence type="ECO:0000313" key="1">
    <source>
        <dbReference type="EMBL" id="KAJ1888830.1"/>
    </source>
</evidence>
<proteinExistence type="predicted"/>
<reference evidence="1" key="1">
    <citation type="submission" date="2022-07" db="EMBL/GenBank/DDBJ databases">
        <title>Phylogenomic reconstructions and comparative analyses of Kickxellomycotina fungi.</title>
        <authorList>
            <person name="Reynolds N.K."/>
            <person name="Stajich J.E."/>
            <person name="Barry K."/>
            <person name="Grigoriev I.V."/>
            <person name="Crous P."/>
            <person name="Smith M.E."/>
        </authorList>
    </citation>
    <scope>NUCLEOTIDE SEQUENCE</scope>
    <source>
        <strain evidence="1">Benny 63K</strain>
    </source>
</reference>
<gene>
    <name evidence="1" type="primary">RFT1_1</name>
    <name evidence="1" type="ORF">LPJ66_008369</name>
</gene>
<name>A0ACC1IEJ1_9FUNG</name>
<comment type="caution">
    <text evidence="1">The sequence shown here is derived from an EMBL/GenBank/DDBJ whole genome shotgun (WGS) entry which is preliminary data.</text>
</comment>
<accession>A0ACC1IEJ1</accession>
<keyword evidence="2" id="KW-1185">Reference proteome</keyword>
<organism evidence="1 2">
    <name type="scientific">Kickxella alabastrina</name>
    <dbReference type="NCBI Taxonomy" id="61397"/>
    <lineage>
        <taxon>Eukaryota</taxon>
        <taxon>Fungi</taxon>
        <taxon>Fungi incertae sedis</taxon>
        <taxon>Zoopagomycota</taxon>
        <taxon>Kickxellomycotina</taxon>
        <taxon>Kickxellomycetes</taxon>
        <taxon>Kickxellales</taxon>
        <taxon>Kickxellaceae</taxon>
        <taxon>Kickxella</taxon>
    </lineage>
</organism>
<sequence length="646" mass="70139">MSEERISRARSTQAFGGAQHLMGLQLFVRLATFSTTAIVVHLAGYSAFGVASVQFELLLSTILFLSREGVRNAVLRIDQTDRGSSQPSDQEQRLINAALLPIPVGALLACALYAVYCGGEEAGVPYYGAAMAVYVVAAWVELCVEPLFVLARARVLFAVQARCEAVAVFVRCMAVALTLFLGRQGGDNRFRLLAFAVGQLAYALVILCAYSLMMAPRLGYALHKCYLPRRVPIDGQPPQLVGRRTGAIVGVFVGQSLLKHVLTQGDSMAMARFATNEDMGFFALVSSYASIPARVLFLPLEEAARAVFVRCEPSVALHVLATLARGQLLLGCLLLVFGTLYAPVLLPLVGQDAAVARVLAAYCAYLPLLGLNGFLEAFVHSVASRGQLVWVNIWMAACSVVYVAVAVLMLTRWRMGALGMVLANMLNMALRIVYCCHFARAWLVQKQMQLPRVWDLVPHPAVLLACLTAGSLSAAAIGYIAPVSALTRLVTLAAGGVLGLGVLAVIWRFERTFISAALALRSPAKLNTCLYAQRSATVLPNSGRMLLQNFPYIRPEFGETVADLWAYDQQAVLKQSGSARSYAAKFREIANHAALEMRYLKMSFLSNLKPEVKKEVHLKGVLSPLNALIASTIKIDEIIFTNQPHQ</sequence>
<dbReference type="Proteomes" id="UP001150581">
    <property type="component" value="Unassembled WGS sequence"/>
</dbReference>
<evidence type="ECO:0000313" key="2">
    <source>
        <dbReference type="Proteomes" id="UP001150581"/>
    </source>
</evidence>